<accession>A0A811BSY5</accession>
<evidence type="ECO:0000313" key="2">
    <source>
        <dbReference type="Proteomes" id="UP001253637"/>
    </source>
</evidence>
<sequence>MRGGGDLALRGNADFFFFFCFRPSNFFSKARADPAQSVPFFFFAAGRHRSSVAAAVWRPPRGFFPCLKQTPRSAVIDRLPETD</sequence>
<organism evidence="1 2">
    <name type="scientific">Pandoravirus japonicus</name>
    <dbReference type="NCBI Taxonomy" id="2823154"/>
    <lineage>
        <taxon>Viruses</taxon>
        <taxon>Pandoravirus</taxon>
    </lineage>
</organism>
<protein>
    <submittedName>
        <fullName evidence="1">Uncharacterized protein</fullName>
    </submittedName>
</protein>
<reference evidence="1" key="1">
    <citation type="submission" date="2021-04" db="EMBL/GenBank/DDBJ databases">
        <title>Draft Genome Sequence of Pandoravirus japonicus, Isolated from the Sabaishi River of Niigata, Japan.</title>
        <authorList>
            <person name="Hosokawa N."/>
            <person name="Takahashi H."/>
            <person name="Aoki K."/>
            <person name="Takemura M."/>
        </authorList>
    </citation>
    <scope>NUCLEOTIDE SEQUENCE</scope>
</reference>
<proteinExistence type="predicted"/>
<evidence type="ECO:0000313" key="1">
    <source>
        <dbReference type="EMBL" id="BCU03655.1"/>
    </source>
</evidence>
<dbReference type="Proteomes" id="UP001253637">
    <property type="component" value="Segment"/>
</dbReference>
<name>A0A811BSY5_9VIRU</name>
<dbReference type="EMBL" id="LC625835">
    <property type="protein sequence ID" value="BCU03655.1"/>
    <property type="molecule type" value="Genomic_DNA"/>
</dbReference>